<accession>A0A803LQ24</accession>
<dbReference type="InterPro" id="IPR000504">
    <property type="entry name" value="RRM_dom"/>
</dbReference>
<dbReference type="Gene3D" id="3.30.70.330">
    <property type="match status" value="2"/>
</dbReference>
<dbReference type="Proteomes" id="UP000596660">
    <property type="component" value="Unplaced"/>
</dbReference>
<dbReference type="CDD" id="cd12330">
    <property type="entry name" value="RRM2_Hrp1p"/>
    <property type="match status" value="1"/>
</dbReference>
<dbReference type="Gramene" id="AUR62017053-RA">
    <property type="protein sequence ID" value="AUR62017053-RA:cds"/>
    <property type="gene ID" value="AUR62017053"/>
</dbReference>
<keyword evidence="2 3" id="KW-0694">RNA-binding</keyword>
<dbReference type="SUPFAM" id="SSF54928">
    <property type="entry name" value="RNA-binding domain, RBD"/>
    <property type="match status" value="2"/>
</dbReference>
<dbReference type="GO" id="GO:0006417">
    <property type="term" value="P:regulation of translation"/>
    <property type="evidence" value="ECO:0007669"/>
    <property type="project" value="TreeGrafter"/>
</dbReference>
<dbReference type="AlphaFoldDB" id="A0A803LQ24"/>
<dbReference type="InterPro" id="IPR035979">
    <property type="entry name" value="RBD_domain_sf"/>
</dbReference>
<dbReference type="EnsemblPlants" id="AUR62017053-RA">
    <property type="protein sequence ID" value="AUR62017053-RA:cds"/>
    <property type="gene ID" value="AUR62017053"/>
</dbReference>
<protein>
    <recommendedName>
        <fullName evidence="4">RRM domain-containing protein</fullName>
    </recommendedName>
</protein>
<evidence type="ECO:0000256" key="1">
    <source>
        <dbReference type="ARBA" id="ARBA00022737"/>
    </source>
</evidence>
<dbReference type="PROSITE" id="PS50102">
    <property type="entry name" value="RRM"/>
    <property type="match status" value="2"/>
</dbReference>
<feature type="domain" description="RRM" evidence="4">
    <location>
        <begin position="6"/>
        <end position="82"/>
    </location>
</feature>
<name>A0A803LQ24_CHEQI</name>
<keyword evidence="6" id="KW-1185">Reference proteome</keyword>
<dbReference type="OMA" id="DANSYGR"/>
<reference evidence="5" key="1">
    <citation type="journal article" date="2017" name="Nature">
        <title>The genome of Chenopodium quinoa.</title>
        <authorList>
            <person name="Jarvis D.E."/>
            <person name="Ho Y.S."/>
            <person name="Lightfoot D.J."/>
            <person name="Schmoeckel S.M."/>
            <person name="Li B."/>
            <person name="Borm T.J.A."/>
            <person name="Ohyanagi H."/>
            <person name="Mineta K."/>
            <person name="Michell C.T."/>
            <person name="Saber N."/>
            <person name="Kharbatia N.M."/>
            <person name="Rupper R.R."/>
            <person name="Sharp A.R."/>
            <person name="Dally N."/>
            <person name="Boughton B.A."/>
            <person name="Woo Y.H."/>
            <person name="Gao G."/>
            <person name="Schijlen E.G.W.M."/>
            <person name="Guo X."/>
            <person name="Momin A.A."/>
            <person name="Negrao S."/>
            <person name="Al-Babili S."/>
            <person name="Gehring C."/>
            <person name="Roessner U."/>
            <person name="Jung C."/>
            <person name="Murphy K."/>
            <person name="Arold S.T."/>
            <person name="Gojobori T."/>
            <person name="van der Linden C.G."/>
            <person name="van Loo E.N."/>
            <person name="Jellen E.N."/>
            <person name="Maughan P.J."/>
            <person name="Tester M."/>
        </authorList>
    </citation>
    <scope>NUCLEOTIDE SEQUENCE [LARGE SCALE GENOMIC DNA]</scope>
    <source>
        <strain evidence="5">cv. PI 614886</strain>
    </source>
</reference>
<dbReference type="FunFam" id="3.30.70.330:FF:000102">
    <property type="entry name" value="Heterogeneous nuclear ribonucleoprotein 1"/>
    <property type="match status" value="1"/>
</dbReference>
<evidence type="ECO:0000259" key="4">
    <source>
        <dbReference type="PROSITE" id="PS50102"/>
    </source>
</evidence>
<keyword evidence="1" id="KW-0677">Repeat</keyword>
<reference evidence="5" key="2">
    <citation type="submission" date="2021-03" db="UniProtKB">
        <authorList>
            <consortium name="EnsemblPlants"/>
        </authorList>
    </citation>
    <scope>IDENTIFICATION</scope>
</reference>
<dbReference type="SMART" id="SM00360">
    <property type="entry name" value="RRM"/>
    <property type="match status" value="2"/>
</dbReference>
<proteinExistence type="predicted"/>
<dbReference type="FunFam" id="3.30.70.330:FF:000051">
    <property type="entry name" value="Heterogeneous nuclear ribonucleoprotein 1"/>
    <property type="match status" value="1"/>
</dbReference>
<dbReference type="PANTHER" id="PTHR48032">
    <property type="entry name" value="RNA-BINDING PROTEIN MUSASHI HOMOLOG RBP6"/>
    <property type="match status" value="1"/>
</dbReference>
<sequence>MESDLGKLFIGGISWDTDESRLKEYFGQYGEVVEAVIMRDRITGRARGFGFIVFADPAVAERVVMDKHMIDGRTVEAKKAVPRDDQQILSRNNNMIQGSPGPGRTKKIFVGGLASTVTESDFKKYFDQFGIITDVVVMYDHNTQRPRGFGFITYDSEDAVDRVLHRTFHELNGKMVEVKRAVPKEMSPGPSRSPVVGYNYGMSRASNFINNYAQGYNLNSIAGYGRLNPLVTGRTGLPPFGLSANYSANSNFSNNQGYGRVLGPYYSGNSNSPGAFLGSGSGNFGVSFGNNGANWGTSPTTSQGGGNGSGYSSGNLGYGFGESYGLSGGGYGRTHNTDVAPPSTFAASTGGFDTSYGDLYRGTSGYGDSTWRATSPELDGSGTFGFGLGSADIASRTSEGLIGNYSASSRQASRGKLL</sequence>
<evidence type="ECO:0000313" key="6">
    <source>
        <dbReference type="Proteomes" id="UP000596660"/>
    </source>
</evidence>
<organism evidence="5 6">
    <name type="scientific">Chenopodium quinoa</name>
    <name type="common">Quinoa</name>
    <dbReference type="NCBI Taxonomy" id="63459"/>
    <lineage>
        <taxon>Eukaryota</taxon>
        <taxon>Viridiplantae</taxon>
        <taxon>Streptophyta</taxon>
        <taxon>Embryophyta</taxon>
        <taxon>Tracheophyta</taxon>
        <taxon>Spermatophyta</taxon>
        <taxon>Magnoliopsida</taxon>
        <taxon>eudicotyledons</taxon>
        <taxon>Gunneridae</taxon>
        <taxon>Pentapetalae</taxon>
        <taxon>Caryophyllales</taxon>
        <taxon>Chenopodiaceae</taxon>
        <taxon>Chenopodioideae</taxon>
        <taxon>Atripliceae</taxon>
        <taxon>Chenopodium</taxon>
    </lineage>
</organism>
<evidence type="ECO:0000256" key="2">
    <source>
        <dbReference type="ARBA" id="ARBA00022884"/>
    </source>
</evidence>
<dbReference type="InterPro" id="IPR012677">
    <property type="entry name" value="Nucleotide-bd_a/b_plait_sf"/>
</dbReference>
<dbReference type="PANTHER" id="PTHR48032:SF6">
    <property type="entry name" value="RNA-BINDING (RRM_RBD_RNP MOTIFS) FAMILY PROTEIN"/>
    <property type="match status" value="1"/>
</dbReference>
<feature type="domain" description="RRM" evidence="4">
    <location>
        <begin position="106"/>
        <end position="183"/>
    </location>
</feature>
<evidence type="ECO:0000256" key="3">
    <source>
        <dbReference type="PROSITE-ProRule" id="PRU00176"/>
    </source>
</evidence>
<dbReference type="GO" id="GO:0003729">
    <property type="term" value="F:mRNA binding"/>
    <property type="evidence" value="ECO:0007669"/>
    <property type="project" value="TreeGrafter"/>
</dbReference>
<evidence type="ECO:0000313" key="5">
    <source>
        <dbReference type="EnsemblPlants" id="AUR62017053-RA:cds"/>
    </source>
</evidence>
<dbReference type="CDD" id="cd12325">
    <property type="entry name" value="RRM1_hnRNPA_hnRNPD_like"/>
    <property type="match status" value="1"/>
</dbReference>
<dbReference type="Pfam" id="PF00076">
    <property type="entry name" value="RRM_1"/>
    <property type="match status" value="2"/>
</dbReference>